<feature type="DNA-binding region" description="H-T-H motif" evidence="2">
    <location>
        <begin position="39"/>
        <end position="58"/>
    </location>
</feature>
<proteinExistence type="predicted"/>
<dbReference type="OrthoDB" id="9805134at2"/>
<evidence type="ECO:0000313" key="4">
    <source>
        <dbReference type="EMBL" id="MQX17324.1"/>
    </source>
</evidence>
<accession>A0A6N7LKQ5</accession>
<name>A0A6N7LKQ5_SINTE</name>
<reference evidence="4 5" key="1">
    <citation type="journal article" date="2013" name="Genome Biol.">
        <title>Comparative genomics of the core and accessory genomes of 48 Sinorhizobium strains comprising five genospecies.</title>
        <authorList>
            <person name="Sugawara M."/>
            <person name="Epstein B."/>
            <person name="Badgley B.D."/>
            <person name="Unno T."/>
            <person name="Xu L."/>
            <person name="Reese J."/>
            <person name="Gyaneshwar P."/>
            <person name="Denny R."/>
            <person name="Mudge J."/>
            <person name="Bharti A.K."/>
            <person name="Farmer A.D."/>
            <person name="May G.D."/>
            <person name="Woodward J.E."/>
            <person name="Medigue C."/>
            <person name="Vallenet D."/>
            <person name="Lajus A."/>
            <person name="Rouy Z."/>
            <person name="Martinez-Vaz B."/>
            <person name="Tiffin P."/>
            <person name="Young N.D."/>
            <person name="Sadowsky M.J."/>
        </authorList>
    </citation>
    <scope>NUCLEOTIDE SEQUENCE [LARGE SCALE GENOMIC DNA]</scope>
    <source>
        <strain evidence="4 5">USDA4894</strain>
    </source>
</reference>
<dbReference type="Proteomes" id="UP000439983">
    <property type="component" value="Unassembled WGS sequence"/>
</dbReference>
<dbReference type="InterPro" id="IPR049484">
    <property type="entry name" value="Rv0078-like_C"/>
</dbReference>
<evidence type="ECO:0000256" key="2">
    <source>
        <dbReference type="PROSITE-ProRule" id="PRU00335"/>
    </source>
</evidence>
<organism evidence="4 5">
    <name type="scientific">Sinorhizobium terangae</name>
    <dbReference type="NCBI Taxonomy" id="110322"/>
    <lineage>
        <taxon>Bacteria</taxon>
        <taxon>Pseudomonadati</taxon>
        <taxon>Pseudomonadota</taxon>
        <taxon>Alphaproteobacteria</taxon>
        <taxon>Hyphomicrobiales</taxon>
        <taxon>Rhizobiaceae</taxon>
        <taxon>Sinorhizobium/Ensifer group</taxon>
        <taxon>Sinorhizobium</taxon>
    </lineage>
</organism>
<dbReference type="Pfam" id="PF21351">
    <property type="entry name" value="TetR_C_41"/>
    <property type="match status" value="1"/>
</dbReference>
<dbReference type="AlphaFoldDB" id="A0A6N7LKQ5"/>
<evidence type="ECO:0000256" key="1">
    <source>
        <dbReference type="ARBA" id="ARBA00023125"/>
    </source>
</evidence>
<dbReference type="GO" id="GO:0003700">
    <property type="term" value="F:DNA-binding transcription factor activity"/>
    <property type="evidence" value="ECO:0007669"/>
    <property type="project" value="TreeGrafter"/>
</dbReference>
<protein>
    <submittedName>
        <fullName evidence="4">TetR family transcriptional regulator</fullName>
    </submittedName>
</protein>
<dbReference type="PROSITE" id="PS50977">
    <property type="entry name" value="HTH_TETR_2"/>
    <property type="match status" value="1"/>
</dbReference>
<evidence type="ECO:0000259" key="3">
    <source>
        <dbReference type="PROSITE" id="PS50977"/>
    </source>
</evidence>
<keyword evidence="1 2" id="KW-0238">DNA-binding</keyword>
<sequence>MKFEGRMAKRRHEMMEENRAKLITAARKAFAEKGYAGASMDELTADVGLTRGALYHNFGDKRGLLAAVVNQIDGEMASRAKEIGARAENDWQGLLAEGIAYIEMALDPEVQRVVLLDGPAVLGDPSKWPSQSSCLHATRLTVERLLEAEVFKPVDAEAAARLLSGAALNAALWVAASDNPKEVLPKAIDAFRSMASGLLAAER</sequence>
<gene>
    <name evidence="4" type="ORF">GHK62_21895</name>
</gene>
<dbReference type="PANTHER" id="PTHR30055">
    <property type="entry name" value="HTH-TYPE TRANSCRIPTIONAL REGULATOR RUTR"/>
    <property type="match status" value="1"/>
</dbReference>
<comment type="caution">
    <text evidence="4">The sequence shown here is derived from an EMBL/GenBank/DDBJ whole genome shotgun (WGS) entry which is preliminary data.</text>
</comment>
<dbReference type="Gene3D" id="1.10.357.10">
    <property type="entry name" value="Tetracycline Repressor, domain 2"/>
    <property type="match status" value="1"/>
</dbReference>
<dbReference type="InterPro" id="IPR009057">
    <property type="entry name" value="Homeodomain-like_sf"/>
</dbReference>
<dbReference type="PANTHER" id="PTHR30055:SF223">
    <property type="entry name" value="HTH-TYPE TRANSCRIPTIONAL REGULATOR UIDR"/>
    <property type="match status" value="1"/>
</dbReference>
<dbReference type="InterPro" id="IPR050109">
    <property type="entry name" value="HTH-type_TetR-like_transc_reg"/>
</dbReference>
<keyword evidence="5" id="KW-1185">Reference proteome</keyword>
<evidence type="ECO:0000313" key="5">
    <source>
        <dbReference type="Proteomes" id="UP000439983"/>
    </source>
</evidence>
<dbReference type="InterPro" id="IPR001647">
    <property type="entry name" value="HTH_TetR"/>
</dbReference>
<feature type="domain" description="HTH tetR-type" evidence="3">
    <location>
        <begin position="16"/>
        <end position="76"/>
    </location>
</feature>
<dbReference type="SUPFAM" id="SSF46689">
    <property type="entry name" value="Homeodomain-like"/>
    <property type="match status" value="1"/>
</dbReference>
<dbReference type="PRINTS" id="PR00455">
    <property type="entry name" value="HTHTETR"/>
</dbReference>
<dbReference type="Pfam" id="PF00440">
    <property type="entry name" value="TetR_N"/>
    <property type="match status" value="1"/>
</dbReference>
<dbReference type="EMBL" id="WITC01000090">
    <property type="protein sequence ID" value="MQX17324.1"/>
    <property type="molecule type" value="Genomic_DNA"/>
</dbReference>
<dbReference type="GO" id="GO:0000976">
    <property type="term" value="F:transcription cis-regulatory region binding"/>
    <property type="evidence" value="ECO:0007669"/>
    <property type="project" value="TreeGrafter"/>
</dbReference>